<feature type="transmembrane region" description="Helical" evidence="10">
    <location>
        <begin position="81"/>
        <end position="104"/>
    </location>
</feature>
<evidence type="ECO:0000313" key="14">
    <source>
        <dbReference type="Proteomes" id="UP000245942"/>
    </source>
</evidence>
<evidence type="ECO:0000313" key="13">
    <source>
        <dbReference type="EMBL" id="PWN21842.1"/>
    </source>
</evidence>
<evidence type="ECO:0000259" key="12">
    <source>
        <dbReference type="PROSITE" id="PS50929"/>
    </source>
</evidence>
<dbReference type="RefSeq" id="XP_025349002.1">
    <property type="nucleotide sequence ID" value="XM_025489864.1"/>
</dbReference>
<dbReference type="InterPro" id="IPR036640">
    <property type="entry name" value="ABC1_TM_sf"/>
</dbReference>
<dbReference type="GO" id="GO:0005524">
    <property type="term" value="F:ATP binding"/>
    <property type="evidence" value="ECO:0007669"/>
    <property type="project" value="UniProtKB-KW"/>
</dbReference>
<protein>
    <recommendedName>
        <fullName evidence="15">P-loop containing nucleoside triphosphate hydrolase protein</fullName>
    </recommendedName>
</protein>
<dbReference type="FunFam" id="3.40.50.300:FF:000287">
    <property type="entry name" value="Multidrug ABC transporter ATP-binding protein"/>
    <property type="match status" value="1"/>
</dbReference>
<evidence type="ECO:0000259" key="11">
    <source>
        <dbReference type="PROSITE" id="PS50893"/>
    </source>
</evidence>
<feature type="domain" description="ABC transmembrane type-1" evidence="12">
    <location>
        <begin position="270"/>
        <end position="557"/>
    </location>
</feature>
<dbReference type="AlphaFoldDB" id="A0A316U9K3"/>
<dbReference type="GO" id="GO:0016020">
    <property type="term" value="C:membrane"/>
    <property type="evidence" value="ECO:0007669"/>
    <property type="project" value="UniProtKB-SubCell"/>
</dbReference>
<dbReference type="Pfam" id="PF00664">
    <property type="entry name" value="ABC_membrane"/>
    <property type="match status" value="1"/>
</dbReference>
<dbReference type="STRING" id="1684307.A0A316U9K3"/>
<dbReference type="InterPro" id="IPR039421">
    <property type="entry name" value="Type_1_exporter"/>
</dbReference>
<dbReference type="GO" id="GO:0016887">
    <property type="term" value="F:ATP hydrolysis activity"/>
    <property type="evidence" value="ECO:0007669"/>
    <property type="project" value="InterPro"/>
</dbReference>
<dbReference type="SMART" id="SM00382">
    <property type="entry name" value="AAA"/>
    <property type="match status" value="1"/>
</dbReference>
<dbReference type="InterPro" id="IPR003439">
    <property type="entry name" value="ABC_transporter-like_ATP-bd"/>
</dbReference>
<feature type="region of interest" description="Disordered" evidence="9">
    <location>
        <begin position="146"/>
        <end position="218"/>
    </location>
</feature>
<evidence type="ECO:0000256" key="6">
    <source>
        <dbReference type="ARBA" id="ARBA00022989"/>
    </source>
</evidence>
<dbReference type="Proteomes" id="UP000245942">
    <property type="component" value="Unassembled WGS sequence"/>
</dbReference>
<evidence type="ECO:0000256" key="1">
    <source>
        <dbReference type="ARBA" id="ARBA00004141"/>
    </source>
</evidence>
<keyword evidence="6 10" id="KW-1133">Transmembrane helix</keyword>
<evidence type="ECO:0000256" key="10">
    <source>
        <dbReference type="SAM" id="Phobius"/>
    </source>
</evidence>
<accession>A0A316U9K3</accession>
<dbReference type="SUPFAM" id="SSF52540">
    <property type="entry name" value="P-loop containing nucleoside triphosphate hydrolases"/>
    <property type="match status" value="1"/>
</dbReference>
<dbReference type="GeneID" id="37011598"/>
<proteinExistence type="inferred from homology"/>
<feature type="transmembrane region" description="Helical" evidence="10">
    <location>
        <begin position="51"/>
        <end position="69"/>
    </location>
</feature>
<evidence type="ECO:0000256" key="9">
    <source>
        <dbReference type="SAM" id="MobiDB-lite"/>
    </source>
</evidence>
<dbReference type="Pfam" id="PF00005">
    <property type="entry name" value="ABC_tran"/>
    <property type="match status" value="1"/>
</dbReference>
<feature type="compositionally biased region" description="Polar residues" evidence="9">
    <location>
        <begin position="179"/>
        <end position="212"/>
    </location>
</feature>
<feature type="transmembrane region" description="Helical" evidence="10">
    <location>
        <begin position="7"/>
        <end position="31"/>
    </location>
</feature>
<dbReference type="InterPro" id="IPR011527">
    <property type="entry name" value="ABC1_TM_dom"/>
</dbReference>
<gene>
    <name evidence="13" type="ORF">BCV69DRAFT_233523</name>
</gene>
<feature type="transmembrane region" description="Helical" evidence="10">
    <location>
        <begin position="384"/>
        <end position="408"/>
    </location>
</feature>
<dbReference type="InterPro" id="IPR017871">
    <property type="entry name" value="ABC_transporter-like_CS"/>
</dbReference>
<feature type="domain" description="ABC transporter" evidence="11">
    <location>
        <begin position="591"/>
        <end position="827"/>
    </location>
</feature>
<keyword evidence="5" id="KW-0067">ATP-binding</keyword>
<evidence type="ECO:0000256" key="5">
    <source>
        <dbReference type="ARBA" id="ARBA00022840"/>
    </source>
</evidence>
<feature type="transmembrane region" description="Helical" evidence="10">
    <location>
        <begin position="264"/>
        <end position="286"/>
    </location>
</feature>
<comment type="similarity">
    <text evidence="8">Belongs to the ABC transporter superfamily. ABCB family. Heavy Metal importer (TC 3.A.1.210) subfamily.</text>
</comment>
<dbReference type="SUPFAM" id="SSF90123">
    <property type="entry name" value="ABC transporter transmembrane region"/>
    <property type="match status" value="1"/>
</dbReference>
<evidence type="ECO:0008006" key="15">
    <source>
        <dbReference type="Google" id="ProtNLM"/>
    </source>
</evidence>
<sequence>RRRRSSALGSIILAVLFTYFVQGLLLVLRAVIPTDHQKWTPALPLWRNIDWQIPLDIIVIGAALILVAWQQRQAGPGRYSIQPIYAAIAFVGIGDVLILILYIIAKGGKHDWRSTTPWTWAQLALQILRIIVLWPILTVIASVSHSTDPASDEDARDGTDARLAQNSEAASASVDRSTEQSSLLRPTSAGHASQNYGATSAGSSTNGHNTPTAASASKAKSGAAAANASMGLTVSAQPPPPTFRVFFQRIVLLFPYLWPSQSTLLQALAVFCVLLLVIGRIVNLSVPLMLGRIVDKLAGKETASSMSIWWLIAGYAGLRCLQGSGGALQVLQNMAWLPLQQYSDRHMSLMAFRHLLDLSMAFHSKRKTGEVLRILDRGSSINSFFQYLIFSIGPIFFDIVIATGFLSLTFGPQVGLLLLFVMVVYTAVSVQLTTWRTALRREANNKDSISRAIHTDVLLNYESVKVYANEGYETQRYELSLRAYQEAEWKVSASLNVLNLVQNLLLATGTLLMLLLVAYDVVNGYASSSDFVVFISYLGQIYGPLNMLSTLYRVIQTSLVDTDKLIALLQEEKDIKDIPDAKPLEINSGVLEFRDVRFSYDGKVEALKGLSFTIKPKSKVALVGETGSGKTTILRLLYRFYDPTSGSILIDGQDISKVTQGSLRKSIGVVPQEAGLLNTSIKTNIAYGRTDPEATDEEIDAAAAAAQILDKIRSFPEGLDTVVGERGVRLSGGEKQRVAISRCFLKSPPILLLDEATSALDSQTERQIQTALATLLEGKTSLTIAHRLSTIVNSDQILVLHDGRVAESGSHEELIAIPGGRYAAMWQAQVETDNERAEKELREKEARGKGRAVDESTAEATGQTDTEVACEPQPGMLGVISPS</sequence>
<dbReference type="CDD" id="cd18583">
    <property type="entry name" value="ABC_6TM_HMT1"/>
    <property type="match status" value="1"/>
</dbReference>
<dbReference type="PROSITE" id="PS50893">
    <property type="entry name" value="ABC_TRANSPORTER_2"/>
    <property type="match status" value="1"/>
</dbReference>
<dbReference type="Gene3D" id="3.40.50.300">
    <property type="entry name" value="P-loop containing nucleotide triphosphate hydrolases"/>
    <property type="match status" value="1"/>
</dbReference>
<organism evidence="13 14">
    <name type="scientific">Pseudomicrostroma glucosiphilum</name>
    <dbReference type="NCBI Taxonomy" id="1684307"/>
    <lineage>
        <taxon>Eukaryota</taxon>
        <taxon>Fungi</taxon>
        <taxon>Dikarya</taxon>
        <taxon>Basidiomycota</taxon>
        <taxon>Ustilaginomycotina</taxon>
        <taxon>Exobasidiomycetes</taxon>
        <taxon>Microstromatales</taxon>
        <taxon>Microstromatales incertae sedis</taxon>
        <taxon>Pseudomicrostroma</taxon>
    </lineage>
</organism>
<evidence type="ECO:0000256" key="3">
    <source>
        <dbReference type="ARBA" id="ARBA00022692"/>
    </source>
</evidence>
<keyword evidence="2" id="KW-0813">Transport</keyword>
<feature type="transmembrane region" description="Helical" evidence="10">
    <location>
        <begin position="414"/>
        <end position="435"/>
    </location>
</feature>
<dbReference type="Gene3D" id="1.20.1560.10">
    <property type="entry name" value="ABC transporter type 1, transmembrane domain"/>
    <property type="match status" value="1"/>
</dbReference>
<evidence type="ECO:0000256" key="8">
    <source>
        <dbReference type="ARBA" id="ARBA00024363"/>
    </source>
</evidence>
<dbReference type="OrthoDB" id="6500128at2759"/>
<dbReference type="InterPro" id="IPR027417">
    <property type="entry name" value="P-loop_NTPase"/>
</dbReference>
<keyword evidence="14" id="KW-1185">Reference proteome</keyword>
<dbReference type="EMBL" id="KZ819324">
    <property type="protein sequence ID" value="PWN21842.1"/>
    <property type="molecule type" value="Genomic_DNA"/>
</dbReference>
<dbReference type="GO" id="GO:0140359">
    <property type="term" value="F:ABC-type transporter activity"/>
    <property type="evidence" value="ECO:0007669"/>
    <property type="project" value="InterPro"/>
</dbReference>
<evidence type="ECO:0000256" key="7">
    <source>
        <dbReference type="ARBA" id="ARBA00023136"/>
    </source>
</evidence>
<feature type="non-terminal residue" evidence="13">
    <location>
        <position position="1"/>
    </location>
</feature>
<feature type="compositionally biased region" description="Basic and acidic residues" evidence="9">
    <location>
        <begin position="840"/>
        <end position="854"/>
    </location>
</feature>
<keyword evidence="4" id="KW-0547">Nucleotide-binding</keyword>
<dbReference type="PROSITE" id="PS50929">
    <property type="entry name" value="ABC_TM1F"/>
    <property type="match status" value="1"/>
</dbReference>
<feature type="region of interest" description="Disordered" evidence="9">
    <location>
        <begin position="840"/>
        <end position="883"/>
    </location>
</feature>
<dbReference type="PANTHER" id="PTHR24221:SF648">
    <property type="entry name" value="ABC-TYPE TRANSPORTER ATR1"/>
    <property type="match status" value="1"/>
</dbReference>
<feature type="transmembrane region" description="Helical" evidence="10">
    <location>
        <begin position="500"/>
        <end position="519"/>
    </location>
</feature>
<keyword evidence="3 10" id="KW-0812">Transmembrane</keyword>
<dbReference type="PANTHER" id="PTHR24221">
    <property type="entry name" value="ATP-BINDING CASSETTE SUB-FAMILY B"/>
    <property type="match status" value="1"/>
</dbReference>
<feature type="non-terminal residue" evidence="13">
    <location>
        <position position="883"/>
    </location>
</feature>
<name>A0A316U9K3_9BASI</name>
<evidence type="ECO:0000256" key="2">
    <source>
        <dbReference type="ARBA" id="ARBA00022448"/>
    </source>
</evidence>
<evidence type="ECO:0000256" key="4">
    <source>
        <dbReference type="ARBA" id="ARBA00022741"/>
    </source>
</evidence>
<dbReference type="PROSITE" id="PS00211">
    <property type="entry name" value="ABC_TRANSPORTER_1"/>
    <property type="match status" value="1"/>
</dbReference>
<keyword evidence="7 10" id="KW-0472">Membrane</keyword>
<reference evidence="13 14" key="1">
    <citation type="journal article" date="2018" name="Mol. Biol. Evol.">
        <title>Broad Genomic Sampling Reveals a Smut Pathogenic Ancestry of the Fungal Clade Ustilaginomycotina.</title>
        <authorList>
            <person name="Kijpornyongpan T."/>
            <person name="Mondo S.J."/>
            <person name="Barry K."/>
            <person name="Sandor L."/>
            <person name="Lee J."/>
            <person name="Lipzen A."/>
            <person name="Pangilinan J."/>
            <person name="LaButti K."/>
            <person name="Hainaut M."/>
            <person name="Henrissat B."/>
            <person name="Grigoriev I.V."/>
            <person name="Spatafora J.W."/>
            <person name="Aime M.C."/>
        </authorList>
    </citation>
    <scope>NUCLEOTIDE SEQUENCE [LARGE SCALE GENOMIC DNA]</scope>
    <source>
        <strain evidence="13 14">MCA 4718</strain>
    </source>
</reference>
<dbReference type="InterPro" id="IPR003593">
    <property type="entry name" value="AAA+_ATPase"/>
</dbReference>
<comment type="subcellular location">
    <subcellularLocation>
        <location evidence="1">Membrane</location>
        <topology evidence="1">Multi-pass membrane protein</topology>
    </subcellularLocation>
</comment>